<dbReference type="AlphaFoldDB" id="A0A0S4U3Z8"/>
<organism evidence="1">
    <name type="scientific">Ralstonia solanacearum</name>
    <name type="common">Pseudomonas solanacearum</name>
    <dbReference type="NCBI Taxonomy" id="305"/>
    <lineage>
        <taxon>Bacteria</taxon>
        <taxon>Pseudomonadati</taxon>
        <taxon>Pseudomonadota</taxon>
        <taxon>Betaproteobacteria</taxon>
        <taxon>Burkholderiales</taxon>
        <taxon>Burkholderiaceae</taxon>
        <taxon>Ralstonia</taxon>
        <taxon>Ralstonia solanacearum species complex</taxon>
    </lineage>
</organism>
<reference evidence="1" key="1">
    <citation type="submission" date="2015-10" db="EMBL/GenBank/DDBJ databases">
        <authorList>
            <person name="Gilbert D.G."/>
        </authorList>
    </citation>
    <scope>NUCLEOTIDE SEQUENCE</scope>
    <source>
        <strain evidence="1">Phyl III-seqv23</strain>
    </source>
</reference>
<gene>
    <name evidence="1" type="ORF">PSS4_v1_190077</name>
</gene>
<dbReference type="EMBL" id="LN899821">
    <property type="protein sequence ID" value="CUV16921.1"/>
    <property type="molecule type" value="Genomic_DNA"/>
</dbReference>
<evidence type="ECO:0000313" key="1">
    <source>
        <dbReference type="EMBL" id="CUV16921.1"/>
    </source>
</evidence>
<protein>
    <submittedName>
        <fullName evidence="1">Uncharacterized protein</fullName>
    </submittedName>
</protein>
<proteinExistence type="predicted"/>
<accession>A0A0S4U3Z8</accession>
<name>A0A0S4U3Z8_RALSL</name>
<sequence length="26" mass="2673">MRRGEVIAQGDGAGMDADGVRELVAV</sequence>